<dbReference type="AlphaFoldDB" id="A0A839RPI9"/>
<keyword evidence="5" id="KW-1185">Reference proteome</keyword>
<evidence type="ECO:0000256" key="2">
    <source>
        <dbReference type="SAM" id="SignalP"/>
    </source>
</evidence>
<gene>
    <name evidence="4" type="ORF">FHU29_002395</name>
</gene>
<dbReference type="PANTHER" id="PTHR30535">
    <property type="entry name" value="VITAMIN B12-BINDING PROTEIN"/>
    <property type="match status" value="1"/>
</dbReference>
<feature type="signal peptide" evidence="2">
    <location>
        <begin position="1"/>
        <end position="24"/>
    </location>
</feature>
<dbReference type="InterPro" id="IPR002491">
    <property type="entry name" value="ABC_transptr_periplasmic_BD"/>
</dbReference>
<feature type="chain" id="PRO_5038548051" evidence="2">
    <location>
        <begin position="25"/>
        <end position="331"/>
    </location>
</feature>
<protein>
    <submittedName>
        <fullName evidence="4">Iron complex transport system substrate-binding protein</fullName>
    </submittedName>
</protein>
<dbReference type="PROSITE" id="PS51257">
    <property type="entry name" value="PROKAR_LIPOPROTEIN"/>
    <property type="match status" value="1"/>
</dbReference>
<dbReference type="RefSeq" id="WP_232323086.1">
    <property type="nucleotide sequence ID" value="NZ_BDDI01000025.1"/>
</dbReference>
<comment type="caution">
    <text evidence="4">The sequence shown here is derived from an EMBL/GenBank/DDBJ whole genome shotgun (WGS) entry which is preliminary data.</text>
</comment>
<feature type="domain" description="Fe/B12 periplasmic-binding" evidence="3">
    <location>
        <begin position="57"/>
        <end position="330"/>
    </location>
</feature>
<dbReference type="PANTHER" id="PTHR30535:SF7">
    <property type="entry name" value="IRON(III) DICITRATE-BINDING PROTEIN"/>
    <property type="match status" value="1"/>
</dbReference>
<dbReference type="PROSITE" id="PS50983">
    <property type="entry name" value="FE_B12_PBP"/>
    <property type="match status" value="1"/>
</dbReference>
<evidence type="ECO:0000259" key="3">
    <source>
        <dbReference type="PROSITE" id="PS50983"/>
    </source>
</evidence>
<accession>A0A839RPI9</accession>
<keyword evidence="2" id="KW-0732">Signal</keyword>
<name>A0A839RPI9_9ACTN</name>
<dbReference type="Pfam" id="PF01497">
    <property type="entry name" value="Peripla_BP_2"/>
    <property type="match status" value="1"/>
</dbReference>
<evidence type="ECO:0000256" key="1">
    <source>
        <dbReference type="ARBA" id="ARBA00008814"/>
    </source>
</evidence>
<dbReference type="Gene3D" id="3.40.50.1980">
    <property type="entry name" value="Nitrogenase molybdenum iron protein domain"/>
    <property type="match status" value="2"/>
</dbReference>
<evidence type="ECO:0000313" key="5">
    <source>
        <dbReference type="Proteomes" id="UP000567922"/>
    </source>
</evidence>
<reference evidence="4 5" key="1">
    <citation type="submission" date="2020-08" db="EMBL/GenBank/DDBJ databases">
        <title>Sequencing the genomes of 1000 actinobacteria strains.</title>
        <authorList>
            <person name="Klenk H.-P."/>
        </authorList>
    </citation>
    <scope>NUCLEOTIDE SEQUENCE [LARGE SCALE GENOMIC DNA]</scope>
    <source>
        <strain evidence="4 5">DSM 45258</strain>
    </source>
</reference>
<sequence length="331" mass="35005">MRMRQASYWIATAAAGLLTLTACGQSVSPVASDEEAHERRTVESCGQPVTLDGDPQRIVSMMPGTTDLLVRLGVADRIVGEAQGKGAALNSELDGEAVVILSEDSPPSREVLLNVEPDLVVSPTSYEFTAEQGFASIDQLGDAGAGVYIAAAGCFDRRKTAEVSDLVIDIENLSALLGVDAQGSELASSVEEEISAIESAVAERENPSVAQLYIEGTTISAIGAGLEYDIIRTAGGDNVFDPADPEFSDFIAAVISPETLIARDPQVIVISVMNDAHERAVRDFLTSRFGDVSAVREDRIVAVSSDAVMPGTWGNIEVLRQLAHAFHPGVF</sequence>
<proteinExistence type="inferred from homology"/>
<dbReference type="Proteomes" id="UP000567922">
    <property type="component" value="Unassembled WGS sequence"/>
</dbReference>
<evidence type="ECO:0000313" key="4">
    <source>
        <dbReference type="EMBL" id="MBB3037946.1"/>
    </source>
</evidence>
<dbReference type="SUPFAM" id="SSF53807">
    <property type="entry name" value="Helical backbone' metal receptor"/>
    <property type="match status" value="1"/>
</dbReference>
<comment type="similarity">
    <text evidence="1">Belongs to the bacterial solute-binding protein 8 family.</text>
</comment>
<dbReference type="EMBL" id="JACHWS010000002">
    <property type="protein sequence ID" value="MBB3037946.1"/>
    <property type="molecule type" value="Genomic_DNA"/>
</dbReference>
<organism evidence="4 5">
    <name type="scientific">Hoyosella altamirensis</name>
    <dbReference type="NCBI Taxonomy" id="616997"/>
    <lineage>
        <taxon>Bacteria</taxon>
        <taxon>Bacillati</taxon>
        <taxon>Actinomycetota</taxon>
        <taxon>Actinomycetes</taxon>
        <taxon>Mycobacteriales</taxon>
        <taxon>Hoyosellaceae</taxon>
        <taxon>Hoyosella</taxon>
    </lineage>
</organism>
<dbReference type="InterPro" id="IPR050902">
    <property type="entry name" value="ABC_Transporter_SBP"/>
</dbReference>